<evidence type="ECO:0000256" key="2">
    <source>
        <dbReference type="SAM" id="MobiDB-lite"/>
    </source>
</evidence>
<evidence type="ECO:0000313" key="5">
    <source>
        <dbReference type="Proteomes" id="UP000033710"/>
    </source>
</evidence>
<dbReference type="VEuPathDB" id="FungiDB:SPSK_06266"/>
<dbReference type="AlphaFoldDB" id="A0A0F2MJV2"/>
<comment type="caution">
    <text evidence="4">The sequence shown here is derived from an EMBL/GenBank/DDBJ whole genome shotgun (WGS) entry which is preliminary data.</text>
</comment>
<keyword evidence="1 4" id="KW-0808">Transferase</keyword>
<gene>
    <name evidence="4" type="ORF">SPSK_06266</name>
</gene>
<dbReference type="GeneID" id="27668249"/>
<feature type="domain" description="Trichothecene 3-O-acetyltransferase-like N-terminal" evidence="3">
    <location>
        <begin position="44"/>
        <end position="193"/>
    </location>
</feature>
<sequence>MAASSLAANTSGPAAPTKTLVHLDAAAAAQMDVGVFGQQAGMQIYTQIAYVFAAAPERAAVVATLQTGLARLVAAFPWLGGQIVRAAGADGRRHLHFAPLPDGPPPLVVTDAPPTMTMAALRAAQYPFRLLDESVVAPRRTLPSPAEPAERPVLLVQATFLHGGGLVLTVVGHHAAMDMAGQTAVVEWLAQACRGEAYSADDLAVGNGDRAGAVDLLDAGAGDPFALIPEQVRPVEEGEGKGPQPGKAPETRPPITWSYFHVRQTALEALKDEATRTLPKAGGVRFVSTNDALSAFLWQSILRARRARLTSTSTSSSLSTFARAVNVRRHLGLPPNYPALLQNMTIHTHPVAWVCDASLGEASAQLRAALLQPDRLRERTRALATCLEMHPDQAGRRLSFVGHVDTAAGGLMLSSWTTAPGVDTDFGLGGQRPVAVRRPQFTPVESLAFLMPADRDGTVAAGVSLRAADLANLQADPEFTKYAQYVG</sequence>
<dbReference type="SUPFAM" id="SSF52777">
    <property type="entry name" value="CoA-dependent acyltransferases"/>
    <property type="match status" value="1"/>
</dbReference>
<dbReference type="Proteomes" id="UP000033710">
    <property type="component" value="Unassembled WGS sequence"/>
</dbReference>
<dbReference type="OrthoDB" id="1862401at2759"/>
<feature type="region of interest" description="Disordered" evidence="2">
    <location>
        <begin position="235"/>
        <end position="254"/>
    </location>
</feature>
<dbReference type="Pfam" id="PF22664">
    <property type="entry name" value="TRI-like_N"/>
    <property type="match status" value="1"/>
</dbReference>
<protein>
    <submittedName>
        <fullName evidence="4">Trichothecene 3-O-acetyltransferase</fullName>
    </submittedName>
</protein>
<dbReference type="InterPro" id="IPR054710">
    <property type="entry name" value="Tri101-like_N"/>
</dbReference>
<dbReference type="InterPro" id="IPR050317">
    <property type="entry name" value="Plant_Fungal_Acyltransferase"/>
</dbReference>
<reference evidence="4 5" key="1">
    <citation type="journal article" date="2014" name="BMC Genomics">
        <title>Comparative genomics of the major fungal agents of human and animal Sporotrichosis: Sporothrix schenckii and Sporothrix brasiliensis.</title>
        <authorList>
            <person name="Teixeira M.M."/>
            <person name="de Almeida L.G."/>
            <person name="Kubitschek-Barreira P."/>
            <person name="Alves F.L."/>
            <person name="Kioshima E.S."/>
            <person name="Abadio A.K."/>
            <person name="Fernandes L."/>
            <person name="Derengowski L.S."/>
            <person name="Ferreira K.S."/>
            <person name="Souza R.C."/>
            <person name="Ruiz J.C."/>
            <person name="de Andrade N.C."/>
            <person name="Paes H.C."/>
            <person name="Nicola A.M."/>
            <person name="Albuquerque P."/>
            <person name="Gerber A.L."/>
            <person name="Martins V.P."/>
            <person name="Peconick L.D."/>
            <person name="Neto A.V."/>
            <person name="Chaucanez C.B."/>
            <person name="Silva P.A."/>
            <person name="Cunha O.L."/>
            <person name="de Oliveira F.F."/>
            <person name="dos Santos T.C."/>
            <person name="Barros A.L."/>
            <person name="Soares M.A."/>
            <person name="de Oliveira L.M."/>
            <person name="Marini M.M."/>
            <person name="Villalobos-Duno H."/>
            <person name="Cunha M.M."/>
            <person name="de Hoog S."/>
            <person name="da Silveira J.F."/>
            <person name="Henrissat B."/>
            <person name="Nino-Vega G.A."/>
            <person name="Cisalpino P.S."/>
            <person name="Mora-Montes H.M."/>
            <person name="Almeida S.R."/>
            <person name="Stajich J.E."/>
            <person name="Lopes-Bezerra L.M."/>
            <person name="Vasconcelos A.T."/>
            <person name="Felipe M.S."/>
        </authorList>
    </citation>
    <scope>NUCLEOTIDE SEQUENCE [LARGE SCALE GENOMIC DNA]</scope>
    <source>
        <strain evidence="4 5">1099-18</strain>
    </source>
</reference>
<dbReference type="PANTHER" id="PTHR31642:SF270">
    <property type="entry name" value="O-ACYLTRANSFERASE AUSQ"/>
    <property type="match status" value="1"/>
</dbReference>
<dbReference type="KEGG" id="ssck:SPSK_06266"/>
<reference evidence="4 5" key="2">
    <citation type="journal article" date="2015" name="Eukaryot. Cell">
        <title>Asexual propagation of a virulent clone complex in a human and feline outbreak of sporotrichosis.</title>
        <authorList>
            <person name="Teixeira Mde M."/>
            <person name="Rodrigues A.M."/>
            <person name="Tsui C.K."/>
            <person name="de Almeida L.G."/>
            <person name="Van Diepeningen A.D."/>
            <person name="van den Ende B.G."/>
            <person name="Fernandes G.F."/>
            <person name="Kano R."/>
            <person name="Hamelin R.C."/>
            <person name="Lopes-Bezerra L.M."/>
            <person name="Vasconcelos A.T."/>
            <person name="de Hoog S."/>
            <person name="de Camargo Z.P."/>
            <person name="Felipe M.S."/>
        </authorList>
    </citation>
    <scope>NUCLEOTIDE SEQUENCE [LARGE SCALE GENOMIC DNA]</scope>
    <source>
        <strain evidence="4 5">1099-18</strain>
    </source>
</reference>
<name>A0A0F2MJV2_SPOSC</name>
<proteinExistence type="predicted"/>
<organism evidence="4 5">
    <name type="scientific">Sporothrix schenckii 1099-18</name>
    <dbReference type="NCBI Taxonomy" id="1397361"/>
    <lineage>
        <taxon>Eukaryota</taxon>
        <taxon>Fungi</taxon>
        <taxon>Dikarya</taxon>
        <taxon>Ascomycota</taxon>
        <taxon>Pezizomycotina</taxon>
        <taxon>Sordariomycetes</taxon>
        <taxon>Sordariomycetidae</taxon>
        <taxon>Ophiostomatales</taxon>
        <taxon>Ophiostomataceae</taxon>
        <taxon>Sporothrix</taxon>
    </lineage>
</organism>
<evidence type="ECO:0000256" key="1">
    <source>
        <dbReference type="ARBA" id="ARBA00022679"/>
    </source>
</evidence>
<dbReference type="EMBL" id="AXCR01000001">
    <property type="protein sequence ID" value="KJR89968.1"/>
    <property type="molecule type" value="Genomic_DNA"/>
</dbReference>
<accession>A0A0F2MJV2</accession>
<evidence type="ECO:0000259" key="3">
    <source>
        <dbReference type="Pfam" id="PF22664"/>
    </source>
</evidence>
<dbReference type="GO" id="GO:0016747">
    <property type="term" value="F:acyltransferase activity, transferring groups other than amino-acyl groups"/>
    <property type="evidence" value="ECO:0007669"/>
    <property type="project" value="TreeGrafter"/>
</dbReference>
<dbReference type="PANTHER" id="PTHR31642">
    <property type="entry name" value="TRICHOTHECENE 3-O-ACETYLTRANSFERASE"/>
    <property type="match status" value="1"/>
</dbReference>
<evidence type="ECO:0000313" key="4">
    <source>
        <dbReference type="EMBL" id="KJR89968.1"/>
    </source>
</evidence>
<dbReference type="RefSeq" id="XP_016592644.1">
    <property type="nucleotide sequence ID" value="XM_016732972.1"/>
</dbReference>
<dbReference type="InterPro" id="IPR023213">
    <property type="entry name" value="CAT-like_dom_sf"/>
</dbReference>
<dbReference type="Gene3D" id="3.30.559.10">
    <property type="entry name" value="Chloramphenicol acetyltransferase-like domain"/>
    <property type="match status" value="2"/>
</dbReference>